<evidence type="ECO:0000256" key="8">
    <source>
        <dbReference type="ARBA" id="ARBA00023136"/>
    </source>
</evidence>
<evidence type="ECO:0000259" key="10">
    <source>
        <dbReference type="PROSITE" id="PS50928"/>
    </source>
</evidence>
<dbReference type="GO" id="GO:0043190">
    <property type="term" value="C:ATP-binding cassette (ABC) transporter complex"/>
    <property type="evidence" value="ECO:0007669"/>
    <property type="project" value="InterPro"/>
</dbReference>
<name>A0A0R3DUI5_9BRAD</name>
<comment type="similarity">
    <text evidence="2">Belongs to the binding-protein-dependent transport system permease family. HisMQ subfamily.</text>
</comment>
<dbReference type="Proteomes" id="UP000051936">
    <property type="component" value="Unassembled WGS sequence"/>
</dbReference>
<dbReference type="PANTHER" id="PTHR30614">
    <property type="entry name" value="MEMBRANE COMPONENT OF AMINO ACID ABC TRANSPORTER"/>
    <property type="match status" value="1"/>
</dbReference>
<keyword evidence="6" id="KW-0029">Amino-acid transport</keyword>
<evidence type="ECO:0000256" key="5">
    <source>
        <dbReference type="ARBA" id="ARBA00022692"/>
    </source>
</evidence>
<feature type="transmembrane region" description="Helical" evidence="9">
    <location>
        <begin position="20"/>
        <end position="48"/>
    </location>
</feature>
<dbReference type="OrthoDB" id="7341446at2"/>
<evidence type="ECO:0000256" key="4">
    <source>
        <dbReference type="ARBA" id="ARBA00022475"/>
    </source>
</evidence>
<evidence type="ECO:0000256" key="9">
    <source>
        <dbReference type="RuleBase" id="RU363032"/>
    </source>
</evidence>
<dbReference type="NCBIfam" id="TIGR01726">
    <property type="entry name" value="HEQRo_perm_3TM"/>
    <property type="match status" value="1"/>
</dbReference>
<dbReference type="SUPFAM" id="SSF161098">
    <property type="entry name" value="MetI-like"/>
    <property type="match status" value="1"/>
</dbReference>
<dbReference type="InterPro" id="IPR043429">
    <property type="entry name" value="ArtM/GltK/GlnP/TcyL/YhdX-like"/>
</dbReference>
<feature type="transmembrane region" description="Helical" evidence="9">
    <location>
        <begin position="69"/>
        <end position="87"/>
    </location>
</feature>
<keyword evidence="12" id="KW-1185">Reference proteome</keyword>
<keyword evidence="5 9" id="KW-0812">Transmembrane</keyword>
<accession>A0A0R3DUI5</accession>
<dbReference type="RefSeq" id="WP_057748692.1">
    <property type="nucleotide sequence ID" value="NZ_LJYG01000080.1"/>
</dbReference>
<evidence type="ECO:0000256" key="7">
    <source>
        <dbReference type="ARBA" id="ARBA00022989"/>
    </source>
</evidence>
<dbReference type="PANTHER" id="PTHR30614:SF0">
    <property type="entry name" value="L-CYSTINE TRANSPORT SYSTEM PERMEASE PROTEIN TCYL"/>
    <property type="match status" value="1"/>
</dbReference>
<organism evidence="11 12">
    <name type="scientific">Bradyrhizobium manausense</name>
    <dbReference type="NCBI Taxonomy" id="989370"/>
    <lineage>
        <taxon>Bacteria</taxon>
        <taxon>Pseudomonadati</taxon>
        <taxon>Pseudomonadota</taxon>
        <taxon>Alphaproteobacteria</taxon>
        <taxon>Hyphomicrobiales</taxon>
        <taxon>Nitrobacteraceae</taxon>
        <taxon>Bradyrhizobium</taxon>
    </lineage>
</organism>
<dbReference type="AlphaFoldDB" id="A0A0R3DUI5"/>
<dbReference type="InterPro" id="IPR010065">
    <property type="entry name" value="AA_ABC_transptr_permease_3TM"/>
</dbReference>
<dbReference type="CDD" id="cd06261">
    <property type="entry name" value="TM_PBP2"/>
    <property type="match status" value="1"/>
</dbReference>
<protein>
    <submittedName>
        <fullName evidence="11">Cysteine ABC transporter permease</fullName>
    </submittedName>
</protein>
<keyword evidence="7 9" id="KW-1133">Transmembrane helix</keyword>
<evidence type="ECO:0000313" key="12">
    <source>
        <dbReference type="Proteomes" id="UP000051936"/>
    </source>
</evidence>
<keyword evidence="8 9" id="KW-0472">Membrane</keyword>
<feature type="domain" description="ABC transmembrane type-1" evidence="10">
    <location>
        <begin position="17"/>
        <end position="209"/>
    </location>
</feature>
<keyword evidence="4" id="KW-1003">Cell membrane</keyword>
<dbReference type="Pfam" id="PF00528">
    <property type="entry name" value="BPD_transp_1"/>
    <property type="match status" value="1"/>
</dbReference>
<dbReference type="InterPro" id="IPR035906">
    <property type="entry name" value="MetI-like_sf"/>
</dbReference>
<dbReference type="EMBL" id="LJYG01000080">
    <property type="protein sequence ID" value="KRQ11340.1"/>
    <property type="molecule type" value="Genomic_DNA"/>
</dbReference>
<evidence type="ECO:0000256" key="1">
    <source>
        <dbReference type="ARBA" id="ARBA00004429"/>
    </source>
</evidence>
<evidence type="ECO:0000256" key="2">
    <source>
        <dbReference type="ARBA" id="ARBA00010072"/>
    </source>
</evidence>
<dbReference type="InterPro" id="IPR000515">
    <property type="entry name" value="MetI-like"/>
</dbReference>
<evidence type="ECO:0000256" key="3">
    <source>
        <dbReference type="ARBA" id="ARBA00022448"/>
    </source>
</evidence>
<comment type="caution">
    <text evidence="11">The sequence shown here is derived from an EMBL/GenBank/DDBJ whole genome shotgun (WGS) entry which is preliminary data.</text>
</comment>
<proteinExistence type="inferred from homology"/>
<evidence type="ECO:0000256" key="6">
    <source>
        <dbReference type="ARBA" id="ARBA00022970"/>
    </source>
</evidence>
<dbReference type="GO" id="GO:0006865">
    <property type="term" value="P:amino acid transport"/>
    <property type="evidence" value="ECO:0007669"/>
    <property type="project" value="UniProtKB-KW"/>
</dbReference>
<comment type="subcellular location">
    <subcellularLocation>
        <location evidence="1">Cell inner membrane</location>
        <topology evidence="1">Multi-pass membrane protein</topology>
    </subcellularLocation>
    <subcellularLocation>
        <location evidence="9">Cell membrane</location>
        <topology evidence="9">Multi-pass membrane protein</topology>
    </subcellularLocation>
</comment>
<keyword evidence="3 9" id="KW-0813">Transport</keyword>
<gene>
    <name evidence="11" type="ORF">AOQ71_18090</name>
</gene>
<dbReference type="STRING" id="989370.AOQ71_18090"/>
<dbReference type="Gene3D" id="1.10.3720.10">
    <property type="entry name" value="MetI-like"/>
    <property type="match status" value="1"/>
</dbReference>
<dbReference type="PROSITE" id="PS50928">
    <property type="entry name" value="ABC_TM1"/>
    <property type="match status" value="1"/>
</dbReference>
<evidence type="ECO:0000313" key="11">
    <source>
        <dbReference type="EMBL" id="KRQ11340.1"/>
    </source>
</evidence>
<dbReference type="GO" id="GO:0022857">
    <property type="term" value="F:transmembrane transporter activity"/>
    <property type="evidence" value="ECO:0007669"/>
    <property type="project" value="InterPro"/>
</dbReference>
<sequence>MDWSQFGSFAARYLPQLWNGMLVTIAVAALAAPTAVAIGVVLTVPRVAGWRLLSGFVRAYIEVMRNTPLLVQMYLLFFGLPILGIFWDEITCGVLAVSLQHAAFLSELIRSGIAAVSPKQWEAGQAIGMRRWAVFRQIILPQAAIKVMAPVSNQLIVLVKDTSLVSAIGVLDLTLSGKVIIERSGASFEVFILVAALYLILTSVIGAGFRISEARFTRRLG</sequence>
<reference evidence="11 12" key="1">
    <citation type="submission" date="2015-09" db="EMBL/GenBank/DDBJ databases">
        <title>Draft Genome Sequence of Bradyrhizobium manausense Strain BR 3351T, a Novel Symbiotic Nitrogen-Fixing Alphaproteobacterium Isolated from Brazilian Amazon Rain Forest.</title>
        <authorList>
            <person name="De Araujo J.L."/>
            <person name="Zilli J.E."/>
        </authorList>
    </citation>
    <scope>NUCLEOTIDE SEQUENCE [LARGE SCALE GENOMIC DNA]</scope>
    <source>
        <strain evidence="11 12">BR3351</strain>
    </source>
</reference>
<feature type="transmembrane region" description="Helical" evidence="9">
    <location>
        <begin position="190"/>
        <end position="209"/>
    </location>
</feature>